<dbReference type="RefSeq" id="WP_139495197.1">
    <property type="nucleotide sequence ID" value="NZ_CAWORL010000018.1"/>
</dbReference>
<reference evidence="1" key="1">
    <citation type="submission" date="2017-10" db="EMBL/GenBank/DDBJ databases">
        <authorList>
            <person name="Colston S.M."/>
            <person name="Graf J."/>
        </authorList>
    </citation>
    <scope>NUCLEOTIDE SEQUENCE</scope>
    <source>
        <strain evidence="1">BAQ071013-135</strain>
    </source>
</reference>
<evidence type="ECO:0000313" key="1">
    <source>
        <dbReference type="EMBL" id="TND51996.1"/>
    </source>
</evidence>
<dbReference type="GO" id="GO:0016787">
    <property type="term" value="F:hydrolase activity"/>
    <property type="evidence" value="ECO:0007669"/>
    <property type="project" value="UniProtKB-KW"/>
</dbReference>
<proteinExistence type="predicted"/>
<accession>A0AAX2UNX9</accession>
<dbReference type="Proteomes" id="UP000796104">
    <property type="component" value="Unassembled WGS sequence"/>
</dbReference>
<evidence type="ECO:0000313" key="2">
    <source>
        <dbReference type="Proteomes" id="UP000796104"/>
    </source>
</evidence>
<organism evidence="1 2">
    <name type="scientific">Aeromonas veronii</name>
    <dbReference type="NCBI Taxonomy" id="654"/>
    <lineage>
        <taxon>Bacteria</taxon>
        <taxon>Pseudomonadati</taxon>
        <taxon>Pseudomonadota</taxon>
        <taxon>Gammaproteobacteria</taxon>
        <taxon>Aeromonadales</taxon>
        <taxon>Aeromonadaceae</taxon>
        <taxon>Aeromonas</taxon>
    </lineage>
</organism>
<protein>
    <submittedName>
        <fullName evidence="1">Bleomycin hydrolase</fullName>
    </submittedName>
</protein>
<name>A0AAX2UNX9_AERVE</name>
<gene>
    <name evidence="1" type="ORF">CF123_17920</name>
</gene>
<dbReference type="EMBL" id="PDXJ01000025">
    <property type="protein sequence ID" value="TND51996.1"/>
    <property type="molecule type" value="Genomic_DNA"/>
</dbReference>
<dbReference type="AlphaFoldDB" id="A0AAX2UNX9"/>
<keyword evidence="1" id="KW-0378">Hydrolase</keyword>
<comment type="caution">
    <text evidence="1">The sequence shown here is derived from an EMBL/GenBank/DDBJ whole genome shotgun (WGS) entry which is preliminary data.</text>
</comment>
<reference evidence="1" key="2">
    <citation type="journal article" date="2019" name="PLoS ONE">
        <title>Identification and characterization of putative Aeromonas spp. T3SS effectors.</title>
        <authorList>
            <person name="Rangel L.T."/>
            <person name="Marden J."/>
            <person name="Colston S."/>
            <person name="Setubal J.C."/>
            <person name="Graf J."/>
            <person name="Gogarten J.P."/>
        </authorList>
    </citation>
    <scope>NUCLEOTIDE SEQUENCE</scope>
    <source>
        <strain evidence="1">BAQ071013-135</strain>
    </source>
</reference>
<sequence>MSDPLNNNQNPVETFNELLKGTSWWSRLVGSQFVQGIATFVGQMAYRTESLARRLLQEAFMSTAINRASILAGAEDRGYVGGKVMPSTGKASITNNTKAVQTFSFGTPVTGPNQLDYILAEAIRIEPGVTLEVEISQLTEVVMTTTVTAETKWLEIALPKAVSAKASEVEVWVEPPRQTSQRWEKRFMFRRGTPTSRIYTESYKPTEQLVVRFGNGLAGMIPPLNSIIRLVVWCSEGETALLEGQPLTLADESDFLTQGIKIVTTTPIAGGQSAESTEAIRRGALYATQYDQQVVWDSDYAKYISDNISGLIWLKVWGETQQEKESGFDVDNINRIFISAYSDTQSQERLEERITELFSRGAEFNTRYSYVPVNRQPFTLILNGSIPNRQRQDAVKLSIITTLTNKFGENSAPGAIAGQSRAKEIFQKDIWTAIDELGLLTEFTITLVGRVEQPKLRDYVFLDAEGSTFNLEYDNAS</sequence>